<protein>
    <recommendedName>
        <fullName evidence="3">Ig-like domain-containing protein</fullName>
    </recommendedName>
</protein>
<keyword evidence="2" id="KW-1185">Reference proteome</keyword>
<reference evidence="1" key="1">
    <citation type="submission" date="2018-05" db="EMBL/GenBank/DDBJ databases">
        <authorList>
            <person name="Datahose"/>
        </authorList>
    </citation>
    <scope>NUCLEOTIDE SEQUENCE</scope>
</reference>
<dbReference type="GeneTree" id="ENSGT00940000169813"/>
<sequence length="125" mass="13852">KILQDLRDVVLVEGSTAKLKCSVSAFPDPFIVGPKYCYVFEDPDVLALVNFAPHVRYKVPAKNSKDPDNIKTKRGTTVVLKAEISRQPPPVVVWLKVVASRFLHLHIVYGAQTGNLPITRQTANS</sequence>
<evidence type="ECO:0008006" key="3">
    <source>
        <dbReference type="Google" id="ProtNLM"/>
    </source>
</evidence>
<reference evidence="1" key="2">
    <citation type="submission" date="2025-08" db="UniProtKB">
        <authorList>
            <consortium name="Ensembl"/>
        </authorList>
    </citation>
    <scope>IDENTIFICATION</scope>
</reference>
<accession>A0AAX7TWS8</accession>
<evidence type="ECO:0000313" key="2">
    <source>
        <dbReference type="Proteomes" id="UP000265100"/>
    </source>
</evidence>
<reference evidence="1" key="3">
    <citation type="submission" date="2025-09" db="UniProtKB">
        <authorList>
            <consortium name="Ensembl"/>
        </authorList>
    </citation>
    <scope>IDENTIFICATION</scope>
</reference>
<dbReference type="AlphaFoldDB" id="A0AAX7TWS8"/>
<dbReference type="Ensembl" id="ENSACLT00000052615.1">
    <property type="protein sequence ID" value="ENSACLP00000061449.1"/>
    <property type="gene ID" value="ENSACLG00000034589.1"/>
</dbReference>
<proteinExistence type="predicted"/>
<organism evidence="1 2">
    <name type="scientific">Astatotilapia calliptera</name>
    <name type="common">Eastern happy</name>
    <name type="synonym">Chromis callipterus</name>
    <dbReference type="NCBI Taxonomy" id="8154"/>
    <lineage>
        <taxon>Eukaryota</taxon>
        <taxon>Metazoa</taxon>
        <taxon>Chordata</taxon>
        <taxon>Craniata</taxon>
        <taxon>Vertebrata</taxon>
        <taxon>Euteleostomi</taxon>
        <taxon>Actinopterygii</taxon>
        <taxon>Neopterygii</taxon>
        <taxon>Teleostei</taxon>
        <taxon>Neoteleostei</taxon>
        <taxon>Acanthomorphata</taxon>
        <taxon>Ovalentaria</taxon>
        <taxon>Cichlomorphae</taxon>
        <taxon>Cichliformes</taxon>
        <taxon>Cichlidae</taxon>
        <taxon>African cichlids</taxon>
        <taxon>Pseudocrenilabrinae</taxon>
        <taxon>Haplochromini</taxon>
        <taxon>Astatotilapia</taxon>
    </lineage>
</organism>
<evidence type="ECO:0000313" key="1">
    <source>
        <dbReference type="Ensembl" id="ENSACLP00000061449.1"/>
    </source>
</evidence>
<dbReference type="Proteomes" id="UP000265100">
    <property type="component" value="Chromosome 16"/>
</dbReference>
<name>A0AAX7TWS8_ASTCA</name>